<dbReference type="EMBL" id="BONQ01000024">
    <property type="protein sequence ID" value="GIG43438.1"/>
    <property type="molecule type" value="Genomic_DNA"/>
</dbReference>
<proteinExistence type="predicted"/>
<organism evidence="2 3">
    <name type="scientific">Dactylosporangium siamense</name>
    <dbReference type="NCBI Taxonomy" id="685454"/>
    <lineage>
        <taxon>Bacteria</taxon>
        <taxon>Bacillati</taxon>
        <taxon>Actinomycetota</taxon>
        <taxon>Actinomycetes</taxon>
        <taxon>Micromonosporales</taxon>
        <taxon>Micromonosporaceae</taxon>
        <taxon>Dactylosporangium</taxon>
    </lineage>
</organism>
<comment type="caution">
    <text evidence="2">The sequence shown here is derived from an EMBL/GenBank/DDBJ whole genome shotgun (WGS) entry which is preliminary data.</text>
</comment>
<evidence type="ECO:0000313" key="2">
    <source>
        <dbReference type="EMBL" id="GIG43438.1"/>
    </source>
</evidence>
<feature type="region of interest" description="Disordered" evidence="1">
    <location>
        <begin position="17"/>
        <end position="53"/>
    </location>
</feature>
<evidence type="ECO:0000313" key="3">
    <source>
        <dbReference type="Proteomes" id="UP000660611"/>
    </source>
</evidence>
<accession>A0A919UAA4</accession>
<gene>
    <name evidence="2" type="ORF">Dsi01nite_014790</name>
</gene>
<dbReference type="AlphaFoldDB" id="A0A919UAA4"/>
<name>A0A919UAA4_9ACTN</name>
<sequence length="53" mass="5222">MTACASIGSRGSSYATQVARAGSHRPAATPANTGSSIAFTKANAAGNRPNSIN</sequence>
<protein>
    <submittedName>
        <fullName evidence="2">Uncharacterized protein</fullName>
    </submittedName>
</protein>
<reference evidence="2" key="1">
    <citation type="submission" date="2021-01" db="EMBL/GenBank/DDBJ databases">
        <title>Whole genome shotgun sequence of Dactylosporangium siamense NBRC 106093.</title>
        <authorList>
            <person name="Komaki H."/>
            <person name="Tamura T."/>
        </authorList>
    </citation>
    <scope>NUCLEOTIDE SEQUENCE</scope>
    <source>
        <strain evidence="2">NBRC 106093</strain>
    </source>
</reference>
<evidence type="ECO:0000256" key="1">
    <source>
        <dbReference type="SAM" id="MobiDB-lite"/>
    </source>
</evidence>
<keyword evidence="3" id="KW-1185">Reference proteome</keyword>
<dbReference type="Proteomes" id="UP000660611">
    <property type="component" value="Unassembled WGS sequence"/>
</dbReference>